<feature type="transmembrane region" description="Helical" evidence="1">
    <location>
        <begin position="122"/>
        <end position="139"/>
    </location>
</feature>
<comment type="caution">
    <text evidence="2">The sequence shown here is derived from an EMBL/GenBank/DDBJ whole genome shotgun (WGS) entry which is preliminary data.</text>
</comment>
<dbReference type="EMBL" id="LAZR01000140">
    <property type="protein sequence ID" value="KKN87260.1"/>
    <property type="molecule type" value="Genomic_DNA"/>
</dbReference>
<accession>A0A0F9U211</accession>
<organism evidence="2">
    <name type="scientific">marine sediment metagenome</name>
    <dbReference type="NCBI Taxonomy" id="412755"/>
    <lineage>
        <taxon>unclassified sequences</taxon>
        <taxon>metagenomes</taxon>
        <taxon>ecological metagenomes</taxon>
    </lineage>
</organism>
<name>A0A0F9U211_9ZZZZ</name>
<keyword evidence="1" id="KW-0812">Transmembrane</keyword>
<feature type="transmembrane region" description="Helical" evidence="1">
    <location>
        <begin position="25"/>
        <end position="49"/>
    </location>
</feature>
<sequence length="150" mass="16185">MILQLIIKLITGEAGIYMARLKRLAVLYAIMGLFAIAMLASLISALSIFLANRYGALETALGFAGVSFLLLIATGVAVVIARRPPRKRADDRLQRDIAAIAGVTALSSAPQVFGLVKKRKGLLLVPVAAAGAWGIWRAISSYRTRGDRWY</sequence>
<proteinExistence type="predicted"/>
<reference evidence="2" key="1">
    <citation type="journal article" date="2015" name="Nature">
        <title>Complex archaea that bridge the gap between prokaryotes and eukaryotes.</title>
        <authorList>
            <person name="Spang A."/>
            <person name="Saw J.H."/>
            <person name="Jorgensen S.L."/>
            <person name="Zaremba-Niedzwiedzka K."/>
            <person name="Martijn J."/>
            <person name="Lind A.E."/>
            <person name="van Eijk R."/>
            <person name="Schleper C."/>
            <person name="Guy L."/>
            <person name="Ettema T.J."/>
        </authorList>
    </citation>
    <scope>NUCLEOTIDE SEQUENCE</scope>
</reference>
<feature type="transmembrane region" description="Helical" evidence="1">
    <location>
        <begin position="61"/>
        <end position="81"/>
    </location>
</feature>
<evidence type="ECO:0000256" key="1">
    <source>
        <dbReference type="SAM" id="Phobius"/>
    </source>
</evidence>
<dbReference type="AlphaFoldDB" id="A0A0F9U211"/>
<keyword evidence="1" id="KW-1133">Transmembrane helix</keyword>
<gene>
    <name evidence="2" type="ORF">LCGC14_0261060</name>
</gene>
<keyword evidence="1" id="KW-0472">Membrane</keyword>
<protein>
    <submittedName>
        <fullName evidence="2">Uncharacterized protein</fullName>
    </submittedName>
</protein>
<evidence type="ECO:0000313" key="2">
    <source>
        <dbReference type="EMBL" id="KKN87260.1"/>
    </source>
</evidence>